<dbReference type="GO" id="GO:0006283">
    <property type="term" value="P:transcription-coupled nucleotide-excision repair"/>
    <property type="evidence" value="ECO:0007669"/>
    <property type="project" value="TreeGrafter"/>
</dbReference>
<dbReference type="GO" id="GO:0005930">
    <property type="term" value="C:axoneme"/>
    <property type="evidence" value="ECO:0007669"/>
    <property type="project" value="UniProtKB-SubCell"/>
</dbReference>
<feature type="compositionally biased region" description="Polar residues" evidence="5">
    <location>
        <begin position="377"/>
        <end position="391"/>
    </location>
</feature>
<dbReference type="PROSITE" id="PS51192">
    <property type="entry name" value="HELICASE_ATP_BIND_1"/>
    <property type="match status" value="1"/>
</dbReference>
<sequence length="1384" mass="152313">MSGEAPAAEIGHGKVTDFQLLEESGEETLDQIRELTLRERGLTSLGDNISQLTSLEVLSLSHNRFSNLDGFSFLKALQYVNVSFNALTSINGIEQCTELCQLFLANNRIRDIEPVASCQKLQVVSLFRNNVSSIDVALFTLRSLPELRKVDLEGNPCSKSPSYKHVMVTSLSLEDLDCEPVTPLDHELAKEFLAREPVAPVFDPRKRGMDTTPQMQLEAQIYSSRPSTAASSREASREGSRGAGGEAVPDRLFGCDFLNNHPILLEYMANDTATSSRGQEELPAAQPSSRKGSFVHKLRLTTADMNATSSMTPAKLADLNVASSLPSVSNDMDAAPANNPQQVIRKLLKVIEQLKQERDMAVEAEKRAMAALEQAPSVRSSVSFQPATASENGAGDSTTTSTTTETPVPITRREAEEVAKTAEMLVRENKQLRAENKNMFGMVEENKRLNSQGSGLQAMGSEFDEGEDALFAQLGVTARETAEVEKDVIAEASGYPGVAAQSSTLSEAVKEVGRIEQSVATVQHELEAVQAALDSLVSPTDEGAPSFDLDIRKAVGEERMAGLQAKLAGLEQDLENAQFEVAAAEASQRLNESQTPEPRREQAAAPLLEDDAFNDGLSMLGGSSVETERDRLIRTGMMTPFANLSGFERQVQGDLEQQQMDASVARAKEATRTLLENRGRTVLLEGAAVPKQLPNVREFSTPSLFASKKFMKDGGEAAAKNKMQEMRKKAKAKEAVERDEQAQDDLVETLDRHKQAWGARHDVRSAAEVSAARSSRQKASGPGGGASEAAGRPSDAAGCYVCKSETWGPQNLPAKQCARCGLRWHDICAQPTCARCSPDDDLPRDKRPPAASAPAASIPKRRRSSQARRPAAPPRVGPSSSQPRPERERGAIQRKRQRRRSSSSGELSTDDDFQPDRSDWEEDEEELVESSARTVPSARRDARGLDSTSSQGRQPGPRGRQRARDRTPSPDFLESDAAMEQAADDVVFDGDFHIQAEMYKRLFAYQQTGVKWLWELHCQNTGGIVGDEMGLGKTIQVAAFLGGLHYSNKFTNALVLCPATMLRQWRRELRTWYPQFQVVILHDSAVSEDSAASAGSRSGALRASLDNVLASSAGIAITTYEGFRTRQDMLLPVRWGYAILDEGHKIRNPDADVTLACKQLRTIHRIILTGAPIQNRLTELWSLFDFVFPGKLGTLPVFQANFSIPIQVGGYANASQLQVSTAYRCAVVLKDMVTPYLLRRLKADVNANLPKKTEQVLFCPLTREQRELYRSYIHSEDVEAILDGQRDVLAGIDILKKICNHPDLLERLQGAHMDDYGNVERSGKMLATSRVLDHWQQQGHRVLLFSQTKQMLDILEKLVCSKVREWVGREGQNVPRAERHRPVE</sequence>
<evidence type="ECO:0000256" key="4">
    <source>
        <dbReference type="SAM" id="Coils"/>
    </source>
</evidence>
<keyword evidence="8" id="KW-1185">Reference proteome</keyword>
<dbReference type="InterPro" id="IPR000330">
    <property type="entry name" value="SNF2_N"/>
</dbReference>
<feature type="region of interest" description="Disordered" evidence="5">
    <location>
        <begin position="373"/>
        <end position="408"/>
    </location>
</feature>
<protein>
    <recommendedName>
        <fullName evidence="6">Helicase ATP-binding domain-containing protein</fullName>
    </recommendedName>
</protein>
<feature type="region of interest" description="Disordered" evidence="5">
    <location>
        <begin position="756"/>
        <end position="795"/>
    </location>
</feature>
<accession>A0AAE0FAP8</accession>
<keyword evidence="2" id="KW-0433">Leucine-rich repeat</keyword>
<dbReference type="InterPro" id="IPR003591">
    <property type="entry name" value="Leu-rich_rpt_typical-subtyp"/>
</dbReference>
<reference evidence="7 8" key="1">
    <citation type="journal article" date="2015" name="Genome Biol. Evol.">
        <title>Comparative Genomics of a Bacterivorous Green Alga Reveals Evolutionary Causalities and Consequences of Phago-Mixotrophic Mode of Nutrition.</title>
        <authorList>
            <person name="Burns J.A."/>
            <person name="Paasch A."/>
            <person name="Narechania A."/>
            <person name="Kim E."/>
        </authorList>
    </citation>
    <scope>NUCLEOTIDE SEQUENCE [LARGE SCALE GENOMIC DNA]</scope>
    <source>
        <strain evidence="7 8">PLY_AMNH</strain>
    </source>
</reference>
<dbReference type="Proteomes" id="UP001190700">
    <property type="component" value="Unassembled WGS sequence"/>
</dbReference>
<dbReference type="PANTHER" id="PTHR45629:SF7">
    <property type="entry name" value="DNA EXCISION REPAIR PROTEIN ERCC-6-RELATED"/>
    <property type="match status" value="1"/>
</dbReference>
<feature type="compositionally biased region" description="Basic residues" evidence="5">
    <location>
        <begin position="892"/>
        <end position="901"/>
    </location>
</feature>
<keyword evidence="3" id="KW-0677">Repeat</keyword>
<proteinExistence type="predicted"/>
<feature type="region of interest" description="Disordered" evidence="5">
    <location>
        <begin position="834"/>
        <end position="972"/>
    </location>
</feature>
<dbReference type="EMBL" id="LGRX02021957">
    <property type="protein sequence ID" value="KAK3256125.1"/>
    <property type="molecule type" value="Genomic_DNA"/>
</dbReference>
<dbReference type="SMART" id="SM00369">
    <property type="entry name" value="LRR_TYP"/>
    <property type="match status" value="3"/>
</dbReference>
<feature type="compositionally biased region" description="Acidic residues" evidence="5">
    <location>
        <begin position="908"/>
        <end position="928"/>
    </location>
</feature>
<dbReference type="InterPro" id="IPR050496">
    <property type="entry name" value="SNF2_RAD54_helicase_repair"/>
</dbReference>
<dbReference type="SMART" id="SM00487">
    <property type="entry name" value="DEXDc"/>
    <property type="match status" value="1"/>
</dbReference>
<evidence type="ECO:0000313" key="8">
    <source>
        <dbReference type="Proteomes" id="UP001190700"/>
    </source>
</evidence>
<evidence type="ECO:0000256" key="5">
    <source>
        <dbReference type="SAM" id="MobiDB-lite"/>
    </source>
</evidence>
<dbReference type="InterPro" id="IPR001611">
    <property type="entry name" value="Leu-rich_rpt"/>
</dbReference>
<dbReference type="Gene3D" id="3.40.50.10810">
    <property type="entry name" value="Tandem AAA-ATPase domain"/>
    <property type="match status" value="1"/>
</dbReference>
<dbReference type="GO" id="GO:0005634">
    <property type="term" value="C:nucleus"/>
    <property type="evidence" value="ECO:0007669"/>
    <property type="project" value="TreeGrafter"/>
</dbReference>
<dbReference type="SMART" id="SM00365">
    <property type="entry name" value="LRR_SD22"/>
    <property type="match status" value="3"/>
</dbReference>
<evidence type="ECO:0000259" key="6">
    <source>
        <dbReference type="PROSITE" id="PS51192"/>
    </source>
</evidence>
<keyword evidence="4" id="KW-0175">Coiled coil</keyword>
<dbReference type="CDD" id="cd18000">
    <property type="entry name" value="DEXHc_ERCC6"/>
    <property type="match status" value="1"/>
</dbReference>
<dbReference type="SUPFAM" id="SSF52075">
    <property type="entry name" value="Outer arm dynein light chain 1"/>
    <property type="match status" value="1"/>
</dbReference>
<organism evidence="7 8">
    <name type="scientific">Cymbomonas tetramitiformis</name>
    <dbReference type="NCBI Taxonomy" id="36881"/>
    <lineage>
        <taxon>Eukaryota</taxon>
        <taxon>Viridiplantae</taxon>
        <taxon>Chlorophyta</taxon>
        <taxon>Pyramimonadophyceae</taxon>
        <taxon>Pyramimonadales</taxon>
        <taxon>Pyramimonadaceae</taxon>
        <taxon>Cymbomonas</taxon>
    </lineage>
</organism>
<feature type="domain" description="Helicase ATP-binding" evidence="6">
    <location>
        <begin position="1014"/>
        <end position="1190"/>
    </location>
</feature>
<feature type="region of interest" description="Disordered" evidence="5">
    <location>
        <begin position="221"/>
        <end position="246"/>
    </location>
</feature>
<dbReference type="InterPro" id="IPR027417">
    <property type="entry name" value="P-loop_NTPase"/>
</dbReference>
<dbReference type="PROSITE" id="PS51450">
    <property type="entry name" value="LRR"/>
    <property type="match status" value="2"/>
</dbReference>
<comment type="subcellular location">
    <subcellularLocation>
        <location evidence="1">Cytoplasm</location>
        <location evidence="1">Cytoskeleton</location>
        <location evidence="1">Cilium axoneme</location>
    </subcellularLocation>
</comment>
<feature type="coiled-coil region" evidence="4">
    <location>
        <begin position="553"/>
        <end position="587"/>
    </location>
</feature>
<evidence type="ECO:0000256" key="2">
    <source>
        <dbReference type="ARBA" id="ARBA00022614"/>
    </source>
</evidence>
<feature type="compositionally biased region" description="Low complexity" evidence="5">
    <location>
        <begin position="223"/>
        <end position="233"/>
    </location>
</feature>
<feature type="compositionally biased region" description="Low complexity" evidence="5">
    <location>
        <begin position="849"/>
        <end position="858"/>
    </location>
</feature>
<dbReference type="GO" id="GO:0005524">
    <property type="term" value="F:ATP binding"/>
    <property type="evidence" value="ECO:0007669"/>
    <property type="project" value="InterPro"/>
</dbReference>
<dbReference type="PANTHER" id="PTHR45629">
    <property type="entry name" value="SNF2/RAD54 FAMILY MEMBER"/>
    <property type="match status" value="1"/>
</dbReference>
<feature type="compositionally biased region" description="Low complexity" evidence="5">
    <location>
        <begin position="397"/>
        <end position="406"/>
    </location>
</feature>
<dbReference type="InterPro" id="IPR038718">
    <property type="entry name" value="SNF2-like_sf"/>
</dbReference>
<feature type="compositionally biased region" description="Basic and acidic residues" evidence="5">
    <location>
        <begin position="756"/>
        <end position="765"/>
    </location>
</feature>
<name>A0AAE0FAP8_9CHLO</name>
<dbReference type="Pfam" id="PF00176">
    <property type="entry name" value="SNF2-rel_dom"/>
    <property type="match status" value="1"/>
</dbReference>
<gene>
    <name evidence="7" type="ORF">CYMTET_34722</name>
</gene>
<dbReference type="FunFam" id="3.40.50.10810:FF:000094">
    <property type="entry name" value="DNA excision repair protein ERCC-6"/>
    <property type="match status" value="1"/>
</dbReference>
<feature type="compositionally biased region" description="Basic and acidic residues" evidence="5">
    <location>
        <begin position="837"/>
        <end position="848"/>
    </location>
</feature>
<dbReference type="GO" id="GO:0008094">
    <property type="term" value="F:ATP-dependent activity, acting on DNA"/>
    <property type="evidence" value="ECO:0007669"/>
    <property type="project" value="TreeGrafter"/>
</dbReference>
<dbReference type="InterPro" id="IPR014001">
    <property type="entry name" value="Helicase_ATP-bd"/>
</dbReference>
<dbReference type="InterPro" id="IPR032675">
    <property type="entry name" value="LRR_dom_sf"/>
</dbReference>
<evidence type="ECO:0000256" key="3">
    <source>
        <dbReference type="ARBA" id="ARBA00022737"/>
    </source>
</evidence>
<dbReference type="Gene3D" id="3.80.10.10">
    <property type="entry name" value="Ribonuclease Inhibitor"/>
    <property type="match status" value="1"/>
</dbReference>
<dbReference type="Pfam" id="PF14580">
    <property type="entry name" value="LRR_9"/>
    <property type="match status" value="1"/>
</dbReference>
<dbReference type="SUPFAM" id="SSF52540">
    <property type="entry name" value="P-loop containing nucleoside triphosphate hydrolases"/>
    <property type="match status" value="2"/>
</dbReference>
<evidence type="ECO:0000256" key="1">
    <source>
        <dbReference type="ARBA" id="ARBA00004430"/>
    </source>
</evidence>
<dbReference type="Gene3D" id="3.40.50.300">
    <property type="entry name" value="P-loop containing nucleotide triphosphate hydrolases"/>
    <property type="match status" value="1"/>
</dbReference>
<comment type="caution">
    <text evidence="7">The sequence shown here is derived from an EMBL/GenBank/DDBJ whole genome shotgun (WGS) entry which is preliminary data.</text>
</comment>
<evidence type="ECO:0000313" key="7">
    <source>
        <dbReference type="EMBL" id="KAK3256125.1"/>
    </source>
</evidence>